<accession>J0MY48</accession>
<dbReference type="EMBL" id="AKFT01000211">
    <property type="protein sequence ID" value="EJF37012.1"/>
    <property type="molecule type" value="Genomic_DNA"/>
</dbReference>
<proteinExistence type="predicted"/>
<evidence type="ECO:0000313" key="2">
    <source>
        <dbReference type="Proteomes" id="UP000002941"/>
    </source>
</evidence>
<organism evidence="1 2">
    <name type="scientific">Actinomyces massiliensis F0489</name>
    <dbReference type="NCBI Taxonomy" id="1125718"/>
    <lineage>
        <taxon>Bacteria</taxon>
        <taxon>Bacillati</taxon>
        <taxon>Actinomycetota</taxon>
        <taxon>Actinomycetes</taxon>
        <taxon>Actinomycetales</taxon>
        <taxon>Actinomycetaceae</taxon>
        <taxon>Actinomyces</taxon>
    </lineage>
</organism>
<sequence length="37" mass="3831">MGCPRAARRSATVLAQLAHRSLMLSGHRPASAIDAGT</sequence>
<gene>
    <name evidence="1" type="ORF">HMPREF1318_1407</name>
</gene>
<dbReference type="AlphaFoldDB" id="J0MY48"/>
<name>J0MY48_9ACTO</name>
<keyword evidence="2" id="KW-1185">Reference proteome</keyword>
<evidence type="ECO:0000313" key="1">
    <source>
        <dbReference type="EMBL" id="EJF37012.1"/>
    </source>
</evidence>
<comment type="caution">
    <text evidence="1">The sequence shown here is derived from an EMBL/GenBank/DDBJ whole genome shotgun (WGS) entry which is preliminary data.</text>
</comment>
<protein>
    <submittedName>
        <fullName evidence="1">Uncharacterized protein</fullName>
    </submittedName>
</protein>
<dbReference type="Proteomes" id="UP000002941">
    <property type="component" value="Unassembled WGS sequence"/>
</dbReference>
<reference evidence="1 2" key="1">
    <citation type="submission" date="2012-05" db="EMBL/GenBank/DDBJ databases">
        <authorList>
            <person name="Harkins D.M."/>
            <person name="Madupu R."/>
            <person name="Durkin A.S."/>
            <person name="Torralba M."/>
            <person name="Methe B."/>
            <person name="Sutton G.G."/>
            <person name="Nelson K.E."/>
        </authorList>
    </citation>
    <scope>NUCLEOTIDE SEQUENCE [LARGE SCALE GENOMIC DNA]</scope>
    <source>
        <strain evidence="1 2">F0489</strain>
    </source>
</reference>